<dbReference type="EMBL" id="BCWF01000036">
    <property type="protein sequence ID" value="GAT30958.1"/>
    <property type="molecule type" value="Genomic_DNA"/>
</dbReference>
<evidence type="ECO:0008006" key="4">
    <source>
        <dbReference type="Google" id="ProtNLM"/>
    </source>
</evidence>
<feature type="compositionally biased region" description="Low complexity" evidence="1">
    <location>
        <begin position="798"/>
        <end position="819"/>
    </location>
</feature>
<organism evidence="2 3">
    <name type="scientific">Aspergillus kawachii</name>
    <name type="common">White koji mold</name>
    <name type="synonym">Aspergillus awamori var. kawachi</name>
    <dbReference type="NCBI Taxonomy" id="1069201"/>
    <lineage>
        <taxon>Eukaryota</taxon>
        <taxon>Fungi</taxon>
        <taxon>Dikarya</taxon>
        <taxon>Ascomycota</taxon>
        <taxon>Pezizomycotina</taxon>
        <taxon>Eurotiomycetes</taxon>
        <taxon>Eurotiomycetidae</taxon>
        <taxon>Eurotiales</taxon>
        <taxon>Aspergillaceae</taxon>
        <taxon>Aspergillus</taxon>
        <taxon>Aspergillus subgen. Circumdati</taxon>
    </lineage>
</organism>
<dbReference type="Proteomes" id="UP000075230">
    <property type="component" value="Unassembled WGS sequence"/>
</dbReference>
<dbReference type="VEuPathDB" id="FungiDB:ASPFODRAFT_207635"/>
<gene>
    <name evidence="2" type="ORF">RIB2604_03701680</name>
</gene>
<protein>
    <recommendedName>
        <fullName evidence="4">Apple domain-containing protein</fullName>
    </recommendedName>
</protein>
<evidence type="ECO:0000256" key="1">
    <source>
        <dbReference type="SAM" id="MobiDB-lite"/>
    </source>
</evidence>
<feature type="region of interest" description="Disordered" evidence="1">
    <location>
        <begin position="349"/>
        <end position="382"/>
    </location>
</feature>
<comment type="caution">
    <text evidence="2">The sequence shown here is derived from an EMBL/GenBank/DDBJ whole genome shotgun (WGS) entry which is preliminary data.</text>
</comment>
<feature type="compositionally biased region" description="Low complexity" evidence="1">
    <location>
        <begin position="827"/>
        <end position="837"/>
    </location>
</feature>
<proteinExistence type="predicted"/>
<evidence type="ECO:0000313" key="3">
    <source>
        <dbReference type="Proteomes" id="UP000075230"/>
    </source>
</evidence>
<feature type="region of interest" description="Disordered" evidence="1">
    <location>
        <begin position="862"/>
        <end position="891"/>
    </location>
</feature>
<reference evidence="2 3" key="1">
    <citation type="journal article" date="2016" name="DNA Res.">
        <title>Genome sequence of Aspergillus luchuensis NBRC 4314.</title>
        <authorList>
            <person name="Yamada O."/>
            <person name="Machida M."/>
            <person name="Hosoyama A."/>
            <person name="Goto M."/>
            <person name="Takahashi T."/>
            <person name="Futagami T."/>
            <person name="Yamagata Y."/>
            <person name="Takeuchi M."/>
            <person name="Kobayashi T."/>
            <person name="Koike H."/>
            <person name="Abe K."/>
            <person name="Asai K."/>
            <person name="Arita M."/>
            <person name="Fujita N."/>
            <person name="Fukuda K."/>
            <person name="Higa K."/>
            <person name="Horikawa H."/>
            <person name="Ishikawa T."/>
            <person name="Jinno K."/>
            <person name="Kato Y."/>
            <person name="Kirimura K."/>
            <person name="Mizutani O."/>
            <person name="Nakasone K."/>
            <person name="Sano M."/>
            <person name="Shiraishi Y."/>
            <person name="Tsukahara M."/>
            <person name="Gomi K."/>
        </authorList>
    </citation>
    <scope>NUCLEOTIDE SEQUENCE [LARGE SCALE GENOMIC DNA]</scope>
    <source>
        <strain evidence="2 3">RIB 2604</strain>
    </source>
</reference>
<dbReference type="AlphaFoldDB" id="A0A146G086"/>
<sequence>MGQLLTTKWLPYMAALAIQGFAATVPVVTVAPTSVLTVTSTYSDTVTSTITGVLPVTTVETTCTPGSVAPESCSNSIWSAEGSYWQEWCSDSALEGAPFMTIHGATSPYECFVFCGIYSSCQGLNWDDNNECVLLTDITFTVEVTSSHWAAIERFSTNPCVVTVTGASTQLSTETKVMEYTTTYTSTITLSTSASVASTSTTSSVATSTASTCTVSTFPTTTDCVDGYYVYNEEYYQVLCSDTVQSYSGTLSNSRQDDIWGCIEVCSTYSNCIGTFWFLGICYSESGTIDYSYVPYDYSDPDNNVVDYIALRLDDNPCAVATSIAVTISSTILSSSTLASSSAIVTSSKPIDKSTPVVPSASTASPSTLLSASSSPVTSNSLTSSVPLIITSPVSSFRGSPSLVPSALYSTVPVSVPPRSSSVLLPSQSSSSPMISLSSASMPLVFPSPISQSSTSNLPTVSSQSIPTSARRTTTIFTTETTICPLKATKTASTLRPVDVTFPAAPKMTTSTVFTTKVYTITACPPWVSNCPASDKTTSYTTEIIPLYTTNCPVTSETTDAYAIPAQTSSSGGVSTKQPQALATSTVFTTKVHTMTGCPQQSPHCAASEKTTYYTTETIAAYTTIFPVAAEETGIHASGQATAIGEGSIGQSIERLSTSTVYTARVYPITACPSSSATCADAERTTYLATETAVASVTLITSAAVETAADNSGAQVTPSGGKSSASIITAVLYTTEVYAITKGTKTYVTTSTIPITTTMTPTVSDIPPFLPTSKVGSALLGSHSPQQGVTGASTIRPSAESQGSSGEGSSLLSSSNSDSSHPDIAGSPGPSSHVSPSTVSNVGSFVNSSFIFSSWSNGSHSLGAPSPSPGINRPTLGNVAGSHTSSVHASGTSTVTSAQYTGSASKSTVWTWFPFVGMVIGYLL</sequence>
<name>A0A146G086_ASPKA</name>
<accession>A0A146G086</accession>
<feature type="compositionally biased region" description="Polar residues" evidence="1">
    <location>
        <begin position="881"/>
        <end position="891"/>
    </location>
</feature>
<feature type="compositionally biased region" description="Polar residues" evidence="1">
    <location>
        <begin position="783"/>
        <end position="796"/>
    </location>
</feature>
<feature type="region of interest" description="Disordered" evidence="1">
    <location>
        <begin position="777"/>
        <end position="837"/>
    </location>
</feature>
<evidence type="ECO:0000313" key="2">
    <source>
        <dbReference type="EMBL" id="GAT30958.1"/>
    </source>
</evidence>
<reference evidence="3" key="2">
    <citation type="submission" date="2016-02" db="EMBL/GenBank/DDBJ databases">
        <title>Genome sequencing of Aspergillus luchuensis NBRC 4314.</title>
        <authorList>
            <person name="Yamada O."/>
        </authorList>
    </citation>
    <scope>NUCLEOTIDE SEQUENCE [LARGE SCALE GENOMIC DNA]</scope>
    <source>
        <strain evidence="3">RIB 2604</strain>
    </source>
</reference>